<keyword evidence="4" id="KW-1185">Reference proteome</keyword>
<feature type="region of interest" description="Disordered" evidence="1">
    <location>
        <begin position="40"/>
        <end position="85"/>
    </location>
</feature>
<feature type="region of interest" description="Disordered" evidence="1">
    <location>
        <begin position="1"/>
        <end position="21"/>
    </location>
</feature>
<protein>
    <recommendedName>
        <fullName evidence="2">Transcription factor TFIIIC triple barrel domain-containing protein</fullName>
    </recommendedName>
</protein>
<sequence length="288" mass="31190">MDQREGSAIDQDGDDSEYEYEYDTFEAETVYINLELSSSNGLIRPPRKRSSTASPTDSPIDPSLNPSVDGDGQQYSTDQEQESQSRIQIMDLHTSNPIISYGNQIFSCSWADMIGTELMFSRASERLPGSLPPVWRHEEDSSELLCVNRVRIVGQKANLISSAGGQSVLGNDPADASRVAASNQARFLARLAKAKHARGETDTVRTVFPSRKSQLQDEKIAGWNRVEAAVAEAERLNKLALEGDGDALLALERMYAERSSQASSNQGGRGSGVQTGSTTPTASEPAGS</sequence>
<dbReference type="AlphaFoldDB" id="C5FNT5"/>
<accession>C5FNT5</accession>
<organism evidence="3 4">
    <name type="scientific">Arthroderma otae (strain ATCC MYA-4605 / CBS 113480)</name>
    <name type="common">Microsporum canis</name>
    <dbReference type="NCBI Taxonomy" id="554155"/>
    <lineage>
        <taxon>Eukaryota</taxon>
        <taxon>Fungi</taxon>
        <taxon>Dikarya</taxon>
        <taxon>Ascomycota</taxon>
        <taxon>Pezizomycotina</taxon>
        <taxon>Eurotiomycetes</taxon>
        <taxon>Eurotiomycetidae</taxon>
        <taxon>Onygenales</taxon>
        <taxon>Arthrodermataceae</taxon>
        <taxon>Microsporum</taxon>
    </lineage>
</organism>
<dbReference type="Gene3D" id="2.60.40.4370">
    <property type="match status" value="1"/>
</dbReference>
<dbReference type="HOGENOM" id="CLU_062298_0_0_1"/>
<dbReference type="Pfam" id="PF10419">
    <property type="entry name" value="TFIIIC_sub6"/>
    <property type="match status" value="1"/>
</dbReference>
<feature type="compositionally biased region" description="Acidic residues" evidence="1">
    <location>
        <begin position="11"/>
        <end position="21"/>
    </location>
</feature>
<dbReference type="STRING" id="554155.C5FNT5"/>
<dbReference type="eggNOG" id="ENOG502SV1F">
    <property type="taxonomic scope" value="Eukaryota"/>
</dbReference>
<dbReference type="InterPro" id="IPR019481">
    <property type="entry name" value="TFIIIC_triple_barrel"/>
</dbReference>
<evidence type="ECO:0000259" key="2">
    <source>
        <dbReference type="Pfam" id="PF10419"/>
    </source>
</evidence>
<evidence type="ECO:0000256" key="1">
    <source>
        <dbReference type="SAM" id="MobiDB-lite"/>
    </source>
</evidence>
<dbReference type="GeneID" id="9229985"/>
<reference evidence="4" key="1">
    <citation type="journal article" date="2012" name="MBio">
        <title>Comparative genome analysis of Trichophyton rubrum and related dermatophytes reveals candidate genes involved in infection.</title>
        <authorList>
            <person name="Martinez D.A."/>
            <person name="Oliver B.G."/>
            <person name="Graeser Y."/>
            <person name="Goldberg J.M."/>
            <person name="Li W."/>
            <person name="Martinez-Rossi N.M."/>
            <person name="Monod M."/>
            <person name="Shelest E."/>
            <person name="Barton R.C."/>
            <person name="Birch E."/>
            <person name="Brakhage A.A."/>
            <person name="Chen Z."/>
            <person name="Gurr S.J."/>
            <person name="Heiman D."/>
            <person name="Heitman J."/>
            <person name="Kosti I."/>
            <person name="Rossi A."/>
            <person name="Saif S."/>
            <person name="Samalova M."/>
            <person name="Saunders C.W."/>
            <person name="Shea T."/>
            <person name="Summerbell R.C."/>
            <person name="Xu J."/>
            <person name="Young S."/>
            <person name="Zeng Q."/>
            <person name="Birren B.W."/>
            <person name="Cuomo C.A."/>
            <person name="White T.C."/>
        </authorList>
    </citation>
    <scope>NUCLEOTIDE SEQUENCE [LARGE SCALE GENOMIC DNA]</scope>
    <source>
        <strain evidence="4">ATCC MYA-4605 / CBS 113480</strain>
    </source>
</reference>
<dbReference type="RefSeq" id="XP_002846870.1">
    <property type="nucleotide sequence ID" value="XM_002846824.1"/>
</dbReference>
<dbReference type="OMA" id="FSCSWAD"/>
<feature type="region of interest" description="Disordered" evidence="1">
    <location>
        <begin position="256"/>
        <end position="288"/>
    </location>
</feature>
<dbReference type="OrthoDB" id="1877767at2759"/>
<evidence type="ECO:0000313" key="3">
    <source>
        <dbReference type="EMBL" id="EEQ31788.1"/>
    </source>
</evidence>
<dbReference type="VEuPathDB" id="FungiDB:MCYG_04607"/>
<dbReference type="EMBL" id="DS995704">
    <property type="protein sequence ID" value="EEQ31788.1"/>
    <property type="molecule type" value="Genomic_DNA"/>
</dbReference>
<proteinExistence type="predicted"/>
<gene>
    <name evidence="3" type="ORF">MCYG_04607</name>
</gene>
<evidence type="ECO:0000313" key="4">
    <source>
        <dbReference type="Proteomes" id="UP000002035"/>
    </source>
</evidence>
<dbReference type="Proteomes" id="UP000002035">
    <property type="component" value="Unassembled WGS sequence"/>
</dbReference>
<feature type="domain" description="Transcription factor TFIIIC triple barrel" evidence="2">
    <location>
        <begin position="26"/>
        <end position="159"/>
    </location>
</feature>
<name>C5FNT5_ARTOC</name>
<feature type="compositionally biased region" description="Polar residues" evidence="1">
    <location>
        <begin position="73"/>
        <end position="85"/>
    </location>
</feature>